<reference evidence="4" key="2">
    <citation type="submission" date="2016-01" db="EMBL/GenBank/DDBJ databases">
        <title>Draft Genome Sequence of Paenibacillus amylolyticus Heshi-A3 that Was Isolated from Fermented Rice Bran with Aging Salted Mackerel, Which Was Named Heshiko as Traditional Fermented Seafood in Japan.</title>
        <authorList>
            <person name="Akuzawa S."/>
            <person name="Nakagawa J."/>
            <person name="Kanekatsu T."/>
            <person name="Kubota E."/>
            <person name="Ohtake R."/>
            <person name="Suzuki T."/>
            <person name="Kanesaki Y."/>
        </authorList>
    </citation>
    <scope>NUCLEOTIDE SEQUENCE [LARGE SCALE GENOMIC DNA]</scope>
    <source>
        <strain evidence="4">Heshi-A3</strain>
    </source>
</reference>
<feature type="domain" description="TadE-like" evidence="2">
    <location>
        <begin position="19"/>
        <end position="59"/>
    </location>
</feature>
<evidence type="ECO:0000313" key="3">
    <source>
        <dbReference type="EMBL" id="GAS80224.1"/>
    </source>
</evidence>
<organism evidence="3 4">
    <name type="scientific">Paenibacillus amylolyticus</name>
    <dbReference type="NCBI Taxonomy" id="1451"/>
    <lineage>
        <taxon>Bacteria</taxon>
        <taxon>Bacillati</taxon>
        <taxon>Bacillota</taxon>
        <taxon>Bacilli</taxon>
        <taxon>Bacillales</taxon>
        <taxon>Paenibacillaceae</taxon>
        <taxon>Paenibacillus</taxon>
    </lineage>
</organism>
<dbReference type="Pfam" id="PF07811">
    <property type="entry name" value="TadE"/>
    <property type="match status" value="1"/>
</dbReference>
<dbReference type="EMBL" id="BCNV01000001">
    <property type="protein sequence ID" value="GAS80224.1"/>
    <property type="molecule type" value="Genomic_DNA"/>
</dbReference>
<dbReference type="Proteomes" id="UP000069697">
    <property type="component" value="Unassembled WGS sequence"/>
</dbReference>
<dbReference type="InterPro" id="IPR012495">
    <property type="entry name" value="TadE-like_dom"/>
</dbReference>
<dbReference type="AlphaFoldDB" id="A0A124DX78"/>
<feature type="transmembrane region" description="Helical" evidence="1">
    <location>
        <begin position="21"/>
        <end position="47"/>
    </location>
</feature>
<proteinExistence type="predicted"/>
<gene>
    <name evidence="3" type="ORF">PAHA3_0294</name>
</gene>
<accession>A0A124DX78</accession>
<keyword evidence="1" id="KW-0472">Membrane</keyword>
<evidence type="ECO:0000313" key="4">
    <source>
        <dbReference type="Proteomes" id="UP000069697"/>
    </source>
</evidence>
<protein>
    <recommendedName>
        <fullName evidence="2">TadE-like domain-containing protein</fullName>
    </recommendedName>
</protein>
<sequence>MLAIKVMSFSNNRLKKEEGSFTVEASLIFPVVLFILVLLLFFTMYMYQKTFLNQHAYAASERAAYSWDNSHKQAMTGEFVAGEHDNLYWRLTDDRMLGALFGWAGADNQVSVSVPAGEGGSLSEQKLAQAVQHMPSAMKGTIEYQNSLIQRKITTKLDQVISLPLPSFLFDSGNRVQTQGSSAVVEPVEFIRTVDLVRYYAAKFKGKGGEAASTAAEAGQVVQHFGKSKK</sequence>
<keyword evidence="1" id="KW-0812">Transmembrane</keyword>
<evidence type="ECO:0000259" key="2">
    <source>
        <dbReference type="Pfam" id="PF07811"/>
    </source>
</evidence>
<keyword evidence="1" id="KW-1133">Transmembrane helix</keyword>
<comment type="caution">
    <text evidence="3">The sequence shown here is derived from an EMBL/GenBank/DDBJ whole genome shotgun (WGS) entry which is preliminary data.</text>
</comment>
<reference evidence="3 4" key="1">
    <citation type="journal article" date="2016" name="Genome Announc.">
        <title>Draft Genome Sequence of Paenibacillus amylolyticus Heshi-A3, Isolated from Fermented Rice Bran in a Japanese Fermented Seafood Dish.</title>
        <authorList>
            <person name="Akuzawa S."/>
            <person name="Nagaoka J."/>
            <person name="Kanekatsu M."/>
            <person name="Kubota E."/>
            <person name="Ohtake R."/>
            <person name="Suzuki T."/>
            <person name="Kanesaki Y."/>
        </authorList>
    </citation>
    <scope>NUCLEOTIDE SEQUENCE [LARGE SCALE GENOMIC DNA]</scope>
    <source>
        <strain evidence="3 4">Heshi-A3</strain>
    </source>
</reference>
<evidence type="ECO:0000256" key="1">
    <source>
        <dbReference type="SAM" id="Phobius"/>
    </source>
</evidence>
<name>A0A124DX78_PAEAM</name>